<keyword evidence="3" id="KW-1185">Reference proteome</keyword>
<feature type="signal peptide" evidence="1">
    <location>
        <begin position="1"/>
        <end position="23"/>
    </location>
</feature>
<gene>
    <name evidence="2" type="ORF">VA613_03675</name>
</gene>
<dbReference type="EMBL" id="CP141769">
    <property type="protein sequence ID" value="WRS39981.1"/>
    <property type="molecule type" value="Genomic_DNA"/>
</dbReference>
<evidence type="ECO:0000313" key="3">
    <source>
        <dbReference type="Proteomes" id="UP001334732"/>
    </source>
</evidence>
<feature type="chain" id="PRO_5046999592" evidence="1">
    <location>
        <begin position="24"/>
        <end position="96"/>
    </location>
</feature>
<evidence type="ECO:0000256" key="1">
    <source>
        <dbReference type="SAM" id="SignalP"/>
    </source>
</evidence>
<proteinExistence type="predicted"/>
<protein>
    <submittedName>
        <fullName evidence="2">Uncharacterized protein</fullName>
    </submittedName>
</protein>
<evidence type="ECO:0000313" key="2">
    <source>
        <dbReference type="EMBL" id="WRS39981.1"/>
    </source>
</evidence>
<organism evidence="2 3">
    <name type="scientific">Thiobacillus sedimenti</name>
    <dbReference type="NCBI Taxonomy" id="3110231"/>
    <lineage>
        <taxon>Bacteria</taxon>
        <taxon>Pseudomonadati</taxon>
        <taxon>Pseudomonadota</taxon>
        <taxon>Betaproteobacteria</taxon>
        <taxon>Nitrosomonadales</taxon>
        <taxon>Thiobacillaceae</taxon>
        <taxon>Thiobacillus</taxon>
    </lineage>
</organism>
<name>A0ABZ1CL29_9PROT</name>
<dbReference type="RefSeq" id="WP_324780512.1">
    <property type="nucleotide sequence ID" value="NZ_CP141769.1"/>
</dbReference>
<dbReference type="Proteomes" id="UP001334732">
    <property type="component" value="Chromosome"/>
</dbReference>
<accession>A0ABZ1CL29</accession>
<keyword evidence="1" id="KW-0732">Signal</keyword>
<reference evidence="2 3" key="1">
    <citation type="submission" date="2023-12" db="EMBL/GenBank/DDBJ databases">
        <title>Thiobacillus sedimentum sp. nov., a chemolithoautotrophic sulfur-oxidizing bacterium isolated from freshwater sediment.</title>
        <authorList>
            <person name="Luo J."/>
            <person name="Dai C."/>
        </authorList>
    </citation>
    <scope>NUCLEOTIDE SEQUENCE [LARGE SCALE GENOMIC DNA]</scope>
    <source>
        <strain evidence="2 3">SCUT-2</strain>
    </source>
</reference>
<sequence length="96" mass="9680">MRLRTLLVLFALSSARVSFPAAADSSAAALLAAARHDAAATQACLARAKGDQLAQINCCSGHKGVCGCRAGKIICCDGSASTEPGCTCHGDEAITE</sequence>